<dbReference type="Proteomes" id="UP000603602">
    <property type="component" value="Unassembled WGS sequence"/>
</dbReference>
<dbReference type="SUPFAM" id="SSF51735">
    <property type="entry name" value="NAD(P)-binding Rossmann-fold domains"/>
    <property type="match status" value="2"/>
</dbReference>
<name>A0ABR9B7W1_9RHOO</name>
<dbReference type="InterPro" id="IPR036291">
    <property type="entry name" value="NAD(P)-bd_dom_sf"/>
</dbReference>
<keyword evidence="5" id="KW-1185">Reference proteome</keyword>
<sequence length="579" mass="64587">MTPLPRHQSIFFLIMRRLRAPLILLISIIAISVLGLTLSPGVDADGRVHYLSFFHAFYFISYTATTIGFGEILYDFSDQQRLWVTICIYLSVVGWAYTVGTVFSLLSDRSLRQAVQTQRFMRAVRRLREPFFLVCGYGETGRLICSALDRLGQRAVVVEMDENKVGEVDLHGYAADVPALAADASNPETLRFAGLTSPHCVGVIALTNDDSANLAIAIAARLLAPRLPALCRAESAETAANMASFGTRHIINPFEKFGDYLGLALQSPPAWQLLAWLTGLPGTTVEHHREPPRGKWILCGHGRFGRVMVQALDRKEVPLTIIDRHPPDDVDHRWVQGDGTGAPALNAAGVKDAVGIVAGTSSDVDNLSIAVTARELNRELFIVLRQNHYSNHALFDAFDADFNMVPSEIIAHECLAILTTPLLVPFLEEMKQRDEEWCNWLLKRLTGRFGWDVPTVWSERINLSRTPALYRRLMAGEDITLDALLRSPHNRNEYLACEAVYMERDDDDHLIMPRGETVVRAGDELLLVGRRAARSDLALCLANEHALTYVLTGEDLPGGWIWEKLAGRRKARVHRRLPG</sequence>
<dbReference type="Pfam" id="PF02254">
    <property type="entry name" value="TrkA_N"/>
    <property type="match status" value="2"/>
</dbReference>
<dbReference type="Pfam" id="PF07885">
    <property type="entry name" value="Ion_trans_2"/>
    <property type="match status" value="1"/>
</dbReference>
<keyword evidence="2" id="KW-0472">Membrane</keyword>
<feature type="transmembrane region" description="Helical" evidence="2">
    <location>
        <begin position="82"/>
        <end position="106"/>
    </location>
</feature>
<keyword evidence="2" id="KW-0812">Transmembrane</keyword>
<dbReference type="RefSeq" id="WP_187717076.1">
    <property type="nucleotide sequence ID" value="NZ_JACTAH010000001.1"/>
</dbReference>
<evidence type="ECO:0000259" key="3">
    <source>
        <dbReference type="PROSITE" id="PS51201"/>
    </source>
</evidence>
<reference evidence="5" key="1">
    <citation type="submission" date="2023-07" db="EMBL/GenBank/DDBJ databases">
        <title>Thauera sp. CAU 1555 isolated from sand of Yaerae Beach.</title>
        <authorList>
            <person name="Kim W."/>
        </authorList>
    </citation>
    <scope>NUCLEOTIDE SEQUENCE [LARGE SCALE GENOMIC DNA]</scope>
    <source>
        <strain evidence="5">CAU 1555</strain>
    </source>
</reference>
<evidence type="ECO:0000313" key="5">
    <source>
        <dbReference type="Proteomes" id="UP000603602"/>
    </source>
</evidence>
<dbReference type="InterPro" id="IPR003148">
    <property type="entry name" value="RCK_N"/>
</dbReference>
<dbReference type="PROSITE" id="PS51201">
    <property type="entry name" value="RCK_N"/>
    <property type="match status" value="1"/>
</dbReference>
<evidence type="ECO:0000256" key="1">
    <source>
        <dbReference type="ARBA" id="ARBA00004651"/>
    </source>
</evidence>
<organism evidence="4 5">
    <name type="scientific">Thauera sedimentorum</name>
    <dbReference type="NCBI Taxonomy" id="2767595"/>
    <lineage>
        <taxon>Bacteria</taxon>
        <taxon>Pseudomonadati</taxon>
        <taxon>Pseudomonadota</taxon>
        <taxon>Betaproteobacteria</taxon>
        <taxon>Rhodocyclales</taxon>
        <taxon>Zoogloeaceae</taxon>
        <taxon>Thauera</taxon>
    </lineage>
</organism>
<evidence type="ECO:0000256" key="2">
    <source>
        <dbReference type="SAM" id="Phobius"/>
    </source>
</evidence>
<proteinExistence type="predicted"/>
<dbReference type="SUPFAM" id="SSF81324">
    <property type="entry name" value="Voltage-gated potassium channels"/>
    <property type="match status" value="1"/>
</dbReference>
<dbReference type="InterPro" id="IPR013099">
    <property type="entry name" value="K_chnl_dom"/>
</dbReference>
<accession>A0ABR9B7W1</accession>
<comment type="subcellular location">
    <subcellularLocation>
        <location evidence="1">Cell membrane</location>
        <topology evidence="1">Multi-pass membrane protein</topology>
    </subcellularLocation>
</comment>
<comment type="caution">
    <text evidence="4">The sequence shown here is derived from an EMBL/GenBank/DDBJ whole genome shotgun (WGS) entry which is preliminary data.</text>
</comment>
<feature type="domain" description="RCK N-terminal" evidence="3">
    <location>
        <begin position="129"/>
        <end position="251"/>
    </location>
</feature>
<feature type="transmembrane region" description="Helical" evidence="2">
    <location>
        <begin position="20"/>
        <end position="38"/>
    </location>
</feature>
<dbReference type="PANTHER" id="PTHR43833">
    <property type="entry name" value="POTASSIUM CHANNEL PROTEIN 2-RELATED-RELATED"/>
    <property type="match status" value="1"/>
</dbReference>
<dbReference type="Gene3D" id="1.10.287.70">
    <property type="match status" value="1"/>
</dbReference>
<feature type="transmembrane region" description="Helical" evidence="2">
    <location>
        <begin position="50"/>
        <end position="70"/>
    </location>
</feature>
<gene>
    <name evidence="4" type="ORF">IFO67_05280</name>
</gene>
<dbReference type="EMBL" id="JACYTO010000001">
    <property type="protein sequence ID" value="MBD8502286.1"/>
    <property type="molecule type" value="Genomic_DNA"/>
</dbReference>
<protein>
    <submittedName>
        <fullName evidence="4">NAD-binding protein</fullName>
    </submittedName>
</protein>
<keyword evidence="2" id="KW-1133">Transmembrane helix</keyword>
<dbReference type="InterPro" id="IPR050721">
    <property type="entry name" value="Trk_Ktr_HKT_K-transport"/>
</dbReference>
<evidence type="ECO:0000313" key="4">
    <source>
        <dbReference type="EMBL" id="MBD8502286.1"/>
    </source>
</evidence>
<dbReference type="Gene3D" id="3.40.50.720">
    <property type="entry name" value="NAD(P)-binding Rossmann-like Domain"/>
    <property type="match status" value="2"/>
</dbReference>